<dbReference type="Proteomes" id="UP000729357">
    <property type="component" value="Unassembled WGS sequence"/>
</dbReference>
<evidence type="ECO:0000313" key="1">
    <source>
        <dbReference type="EMBL" id="KAG9977341.1"/>
    </source>
</evidence>
<gene>
    <name evidence="1" type="ORF">KCU98_g10127</name>
</gene>
<proteinExistence type="predicted"/>
<dbReference type="EMBL" id="JAHFXS010001469">
    <property type="protein sequence ID" value="KAG9977341.1"/>
    <property type="molecule type" value="Genomic_DNA"/>
</dbReference>
<keyword evidence="2" id="KW-1185">Reference proteome</keyword>
<organism evidence="1 2">
    <name type="scientific">Aureobasidium melanogenum</name>
    <name type="common">Aureobasidium pullulans var. melanogenum</name>
    <dbReference type="NCBI Taxonomy" id="46634"/>
    <lineage>
        <taxon>Eukaryota</taxon>
        <taxon>Fungi</taxon>
        <taxon>Dikarya</taxon>
        <taxon>Ascomycota</taxon>
        <taxon>Pezizomycotina</taxon>
        <taxon>Dothideomycetes</taxon>
        <taxon>Dothideomycetidae</taxon>
        <taxon>Dothideales</taxon>
        <taxon>Saccotheciaceae</taxon>
        <taxon>Aureobasidium</taxon>
    </lineage>
</organism>
<evidence type="ECO:0000313" key="2">
    <source>
        <dbReference type="Proteomes" id="UP000729357"/>
    </source>
</evidence>
<name>A0A9P8FM90_AURME</name>
<accession>A0A9P8FM90</accession>
<reference evidence="1" key="1">
    <citation type="journal article" date="2021" name="J Fungi (Basel)">
        <title>Virulence traits and population genomics of the black yeast Aureobasidium melanogenum.</title>
        <authorList>
            <person name="Cernosa A."/>
            <person name="Sun X."/>
            <person name="Gostincar C."/>
            <person name="Fang C."/>
            <person name="Gunde-Cimerman N."/>
            <person name="Song Z."/>
        </authorList>
    </citation>
    <scope>NUCLEOTIDE SEQUENCE</scope>
    <source>
        <strain evidence="1">EXF-9298</strain>
    </source>
</reference>
<comment type="caution">
    <text evidence="1">The sequence shown here is derived from an EMBL/GenBank/DDBJ whole genome shotgun (WGS) entry which is preliminary data.</text>
</comment>
<protein>
    <submittedName>
        <fullName evidence="1">Uncharacterized protein</fullName>
    </submittedName>
</protein>
<feature type="non-terminal residue" evidence="1">
    <location>
        <position position="109"/>
    </location>
</feature>
<reference evidence="1" key="2">
    <citation type="submission" date="2021-08" db="EMBL/GenBank/DDBJ databases">
        <authorList>
            <person name="Gostincar C."/>
            <person name="Sun X."/>
            <person name="Song Z."/>
            <person name="Gunde-Cimerman N."/>
        </authorList>
    </citation>
    <scope>NUCLEOTIDE SEQUENCE</scope>
    <source>
        <strain evidence="1">EXF-9298</strain>
    </source>
</reference>
<sequence length="109" mass="12134">MMAQHQEKAVDQALSRLGNVTASIVRFQNRSDILIKHPGLDDAMLQAAATFSPDASAALALTTTFALQFETFSNRKWVQSINPDLEQITAYIQEQRATIRKQQETISAL</sequence>
<dbReference type="AlphaFoldDB" id="A0A9P8FM90"/>